<protein>
    <submittedName>
        <fullName evidence="2">Sugar phosphate isomerase/epimerase</fullName>
    </submittedName>
</protein>
<dbReference type="AlphaFoldDB" id="A0A2V3UIP0"/>
<dbReference type="InterPro" id="IPR013022">
    <property type="entry name" value="Xyl_isomerase-like_TIM-brl"/>
</dbReference>
<dbReference type="OrthoDB" id="9072761at2"/>
<organism evidence="2 3">
    <name type="scientific">Chelatococcus asaccharovorans</name>
    <dbReference type="NCBI Taxonomy" id="28210"/>
    <lineage>
        <taxon>Bacteria</taxon>
        <taxon>Pseudomonadati</taxon>
        <taxon>Pseudomonadota</taxon>
        <taxon>Alphaproteobacteria</taxon>
        <taxon>Hyphomicrobiales</taxon>
        <taxon>Chelatococcaceae</taxon>
        <taxon>Chelatococcus</taxon>
    </lineage>
</organism>
<keyword evidence="2" id="KW-0413">Isomerase</keyword>
<keyword evidence="3" id="KW-1185">Reference proteome</keyword>
<dbReference type="PANTHER" id="PTHR12110:SF48">
    <property type="entry name" value="BLL3656 PROTEIN"/>
    <property type="match status" value="1"/>
</dbReference>
<dbReference type="Gene3D" id="3.20.20.150">
    <property type="entry name" value="Divalent-metal-dependent TIM barrel enzymes"/>
    <property type="match status" value="1"/>
</dbReference>
<dbReference type="PANTHER" id="PTHR12110">
    <property type="entry name" value="HYDROXYPYRUVATE ISOMERASE"/>
    <property type="match status" value="1"/>
</dbReference>
<dbReference type="SUPFAM" id="SSF51658">
    <property type="entry name" value="Xylose isomerase-like"/>
    <property type="match status" value="1"/>
</dbReference>
<name>A0A2V3UIP0_9HYPH</name>
<sequence length="273" mass="29098">MSAPRTLSIAHLSALEATPLELIDGAARAGLDAVGLRIIAPRPGDVVAQVAGNPRAIRDLKAELSARDVRLNDIEAIILREETDLSQFEAALVAGAELGARHVVVNMYIDDLQRAAERFAELCVLLAQYDLNAALEFVPLSLLKTLDGALSILDSARQPNGKLLVDALHLSRSGGHPRDLAKVAPELFAFAHLCDAPLKQPRVEDLPTETRQQRLLPGDGELWLDAFVAALPPMLPIGIEAPSLTTAGLPVAETVAMNAAAARRVLGLPEPQL</sequence>
<dbReference type="Pfam" id="PF01261">
    <property type="entry name" value="AP_endonuc_2"/>
    <property type="match status" value="1"/>
</dbReference>
<comment type="caution">
    <text evidence="2">The sequence shown here is derived from an EMBL/GenBank/DDBJ whole genome shotgun (WGS) entry which is preliminary data.</text>
</comment>
<evidence type="ECO:0000313" key="3">
    <source>
        <dbReference type="Proteomes" id="UP000248021"/>
    </source>
</evidence>
<dbReference type="EMBL" id="QJJK01000001">
    <property type="protein sequence ID" value="PXW65019.1"/>
    <property type="molecule type" value="Genomic_DNA"/>
</dbReference>
<gene>
    <name evidence="2" type="ORF">C7450_101780</name>
</gene>
<dbReference type="InterPro" id="IPR050312">
    <property type="entry name" value="IolE/XylAMocC-like"/>
</dbReference>
<dbReference type="GO" id="GO:0016853">
    <property type="term" value="F:isomerase activity"/>
    <property type="evidence" value="ECO:0007669"/>
    <property type="project" value="UniProtKB-KW"/>
</dbReference>
<evidence type="ECO:0000313" key="2">
    <source>
        <dbReference type="EMBL" id="PXW65019.1"/>
    </source>
</evidence>
<dbReference type="InterPro" id="IPR036237">
    <property type="entry name" value="Xyl_isomerase-like_sf"/>
</dbReference>
<feature type="domain" description="Xylose isomerase-like TIM barrel" evidence="1">
    <location>
        <begin position="26"/>
        <end position="231"/>
    </location>
</feature>
<dbReference type="Proteomes" id="UP000248021">
    <property type="component" value="Unassembled WGS sequence"/>
</dbReference>
<accession>A0A2V3UIP0</accession>
<dbReference type="RefSeq" id="WP_110373029.1">
    <property type="nucleotide sequence ID" value="NZ_JAHBRY010000001.1"/>
</dbReference>
<proteinExistence type="predicted"/>
<reference evidence="2 3" key="1">
    <citation type="submission" date="2018-05" db="EMBL/GenBank/DDBJ databases">
        <title>Genomic Encyclopedia of Type Strains, Phase IV (KMG-IV): sequencing the most valuable type-strain genomes for metagenomic binning, comparative biology and taxonomic classification.</title>
        <authorList>
            <person name="Goeker M."/>
        </authorList>
    </citation>
    <scope>NUCLEOTIDE SEQUENCE [LARGE SCALE GENOMIC DNA]</scope>
    <source>
        <strain evidence="2 3">DSM 6462</strain>
    </source>
</reference>
<evidence type="ECO:0000259" key="1">
    <source>
        <dbReference type="Pfam" id="PF01261"/>
    </source>
</evidence>